<dbReference type="GO" id="GO:0005634">
    <property type="term" value="C:nucleus"/>
    <property type="evidence" value="ECO:0007669"/>
    <property type="project" value="UniProtKB-SubCell"/>
</dbReference>
<dbReference type="Gene3D" id="2.40.50.140">
    <property type="entry name" value="Nucleic acid-binding proteins"/>
    <property type="match status" value="1"/>
</dbReference>
<dbReference type="InterPro" id="IPR012340">
    <property type="entry name" value="NA-bd_OB-fold"/>
</dbReference>
<dbReference type="InterPro" id="IPR056875">
    <property type="entry name" value="MCM8/REC_WHD"/>
</dbReference>
<dbReference type="PANTHER" id="PTHR11630">
    <property type="entry name" value="DNA REPLICATION LICENSING FACTOR MCM FAMILY MEMBER"/>
    <property type="match status" value="1"/>
</dbReference>
<sequence length="837" mass="92469">MSLKEREIGEKLLNAPPFLAYIIHFLPPKPGDEHTCASEAESRSEMYGAAGKSTSSSYGASYASGLSEIWAAYLAQIELGDDKPWLNLTRSLVSFLTTPPGQALLSQVKDEDGVVAVWVDFEKFRKECEVEEFYEALEEKPKVTLLCMSIAVHKVLLTQWESDRMEDDIRVNIRLHNYPESMIALKNLKAAYIDKLVSVRGSVVKVSTVRPFVVQMDFDCVKCKTSITRMFPDGKFSPPSKCDLHGCKSRTFIPNRSTAQTIDFQKIRIQELLKPEDHEEGRVPRTVECELLEDLVDACIPGDVVTVTGIIRVINNYMDIGGGKSKGKSQGIYYLYLEAVSIKNSKSQSMPEGVQDSSSNAGSVALVDSFSPRDLEFIVKFSEEHGPDTFRQLIQSICPSIYGHELVKAGIILALFGGVRKHSNDQNKVPVRGDIHVIIVGDPGLGKSQILQAAAAVSPRGIYVCGNATTRAGLTVAVVKDSMTSDYAFEAGAMVLADSGLCCIDEFDKMTSEHQALLEAMEQQCVSIAKAGLVASLSARTSVLAAANPVGGHYNRAKTVNENLKISAALLSRFDLVFILLDKPDELLDKRVSEHIMSLHTGYGEHSPAAKKIHRENAASQSAEGIDMSGGRSLISRLRLDPKKDADFVPLPMQLLRKYIAYAKTFVFPRMSKPAAEILQKFYLKLRDHATSADSTPITARQLESLVRLTEARARLDLREEITAQDATEVVEIMRESLYDKYIDEHGVVDFGRSGGMSQQKEAKRFLSALNKQSELHQKDTFSISEIYSLADRIGLRVPDIDTFVDNLNSVGYLLKKGGKTYQLLSSSYSRSQSSSR</sequence>
<gene>
    <name evidence="18" type="ORF">RchiOBHm_Chr3g0468711</name>
</gene>
<evidence type="ECO:0000313" key="18">
    <source>
        <dbReference type="EMBL" id="PRQ43458.1"/>
    </source>
</evidence>
<dbReference type="SMART" id="SM00382">
    <property type="entry name" value="AAA"/>
    <property type="match status" value="1"/>
</dbReference>
<dbReference type="Pfam" id="PF25051">
    <property type="entry name" value="WHD_MCM8"/>
    <property type="match status" value="1"/>
</dbReference>
<evidence type="ECO:0000256" key="9">
    <source>
        <dbReference type="ARBA" id="ARBA00023125"/>
    </source>
</evidence>
<dbReference type="EC" id="3.6.4.12" evidence="3"/>
<dbReference type="GO" id="GO:0016887">
    <property type="term" value="F:ATP hydrolysis activity"/>
    <property type="evidence" value="ECO:0007669"/>
    <property type="project" value="RHEA"/>
</dbReference>
<keyword evidence="11" id="KW-0539">Nucleus</keyword>
<dbReference type="InterPro" id="IPR001208">
    <property type="entry name" value="MCM_dom"/>
</dbReference>
<comment type="subcellular location">
    <subcellularLocation>
        <location evidence="1">Nucleus</location>
    </subcellularLocation>
</comment>
<dbReference type="GO" id="GO:0005524">
    <property type="term" value="F:ATP binding"/>
    <property type="evidence" value="ECO:0007669"/>
    <property type="project" value="UniProtKB-KW"/>
</dbReference>
<dbReference type="InterPro" id="IPR003593">
    <property type="entry name" value="AAA+_ATPase"/>
</dbReference>
<evidence type="ECO:0000256" key="14">
    <source>
        <dbReference type="ARBA" id="ARBA00047995"/>
    </source>
</evidence>
<evidence type="ECO:0000256" key="1">
    <source>
        <dbReference type="ARBA" id="ARBA00004123"/>
    </source>
</evidence>
<proteinExistence type="inferred from homology"/>
<dbReference type="CDD" id="cd17759">
    <property type="entry name" value="MCM8"/>
    <property type="match status" value="1"/>
</dbReference>
<organism evidence="18 19">
    <name type="scientific">Rosa chinensis</name>
    <name type="common">China rose</name>
    <dbReference type="NCBI Taxonomy" id="74649"/>
    <lineage>
        <taxon>Eukaryota</taxon>
        <taxon>Viridiplantae</taxon>
        <taxon>Streptophyta</taxon>
        <taxon>Embryophyta</taxon>
        <taxon>Tracheophyta</taxon>
        <taxon>Spermatophyta</taxon>
        <taxon>Magnoliopsida</taxon>
        <taxon>eudicotyledons</taxon>
        <taxon>Gunneridae</taxon>
        <taxon>Pentapetalae</taxon>
        <taxon>rosids</taxon>
        <taxon>fabids</taxon>
        <taxon>Rosales</taxon>
        <taxon>Rosaceae</taxon>
        <taxon>Rosoideae</taxon>
        <taxon>Rosoideae incertae sedis</taxon>
        <taxon>Rosa</taxon>
    </lineage>
</organism>
<dbReference type="GO" id="GO:0003697">
    <property type="term" value="F:single-stranded DNA binding"/>
    <property type="evidence" value="ECO:0007669"/>
    <property type="project" value="TreeGrafter"/>
</dbReference>
<keyword evidence="10" id="KW-0234">DNA repair</keyword>
<evidence type="ECO:0000256" key="12">
    <source>
        <dbReference type="ARBA" id="ARBA00023254"/>
    </source>
</evidence>
<dbReference type="Proteomes" id="UP000238479">
    <property type="component" value="Chromosome 3"/>
</dbReference>
<evidence type="ECO:0000256" key="5">
    <source>
        <dbReference type="ARBA" id="ARBA00022763"/>
    </source>
</evidence>
<dbReference type="InterPro" id="IPR041562">
    <property type="entry name" value="MCM_lid"/>
</dbReference>
<dbReference type="GO" id="GO:0042555">
    <property type="term" value="C:MCM complex"/>
    <property type="evidence" value="ECO:0007669"/>
    <property type="project" value="TreeGrafter"/>
</dbReference>
<evidence type="ECO:0000256" key="4">
    <source>
        <dbReference type="ARBA" id="ARBA00022741"/>
    </source>
</evidence>
<keyword evidence="12" id="KW-0469">Meiosis</keyword>
<keyword evidence="9 16" id="KW-0238">DNA-binding</keyword>
<keyword evidence="6 18" id="KW-0378">Hydrolase</keyword>
<feature type="domain" description="MCM C-terminal AAA(+) ATPase" evidence="17">
    <location>
        <begin position="389"/>
        <end position="596"/>
    </location>
</feature>
<dbReference type="GO" id="GO:0000724">
    <property type="term" value="P:double-strand break repair via homologous recombination"/>
    <property type="evidence" value="ECO:0007669"/>
    <property type="project" value="UniProtKB-ARBA"/>
</dbReference>
<dbReference type="FunFam" id="2.20.28.10:FF:000007">
    <property type="entry name" value="DNA helicase MCM8 isoform X1"/>
    <property type="match status" value="1"/>
</dbReference>
<accession>A0A2P6RAL2</accession>
<dbReference type="SMART" id="SM00350">
    <property type="entry name" value="MCM"/>
    <property type="match status" value="1"/>
</dbReference>
<keyword evidence="4 16" id="KW-0547">Nucleotide-binding</keyword>
<dbReference type="Pfam" id="PF17855">
    <property type="entry name" value="MCM_lid"/>
    <property type="match status" value="1"/>
</dbReference>
<keyword evidence="19" id="KW-1185">Reference proteome</keyword>
<dbReference type="Pfam" id="PF17207">
    <property type="entry name" value="MCM_OB"/>
    <property type="match status" value="1"/>
</dbReference>
<dbReference type="OMA" id="THTVDWQ"/>
<dbReference type="Pfam" id="PF00493">
    <property type="entry name" value="MCM"/>
    <property type="match status" value="1"/>
</dbReference>
<evidence type="ECO:0000259" key="17">
    <source>
        <dbReference type="PROSITE" id="PS50051"/>
    </source>
</evidence>
<evidence type="ECO:0000256" key="3">
    <source>
        <dbReference type="ARBA" id="ARBA00012551"/>
    </source>
</evidence>
<evidence type="ECO:0000256" key="7">
    <source>
        <dbReference type="ARBA" id="ARBA00022806"/>
    </source>
</evidence>
<dbReference type="SUPFAM" id="SSF50249">
    <property type="entry name" value="Nucleic acid-binding proteins"/>
    <property type="match status" value="1"/>
</dbReference>
<dbReference type="CDD" id="cd22247">
    <property type="entry name" value="MCM8_WHD"/>
    <property type="match status" value="1"/>
</dbReference>
<dbReference type="InterPro" id="IPR031327">
    <property type="entry name" value="MCM"/>
</dbReference>
<dbReference type="EMBL" id="PDCK01000041">
    <property type="protein sequence ID" value="PRQ43458.1"/>
    <property type="molecule type" value="Genomic_DNA"/>
</dbReference>
<dbReference type="AlphaFoldDB" id="A0A2P6RAL2"/>
<keyword evidence="5" id="KW-0227">DNA damage</keyword>
<dbReference type="STRING" id="74649.A0A2P6RAL2"/>
<evidence type="ECO:0000256" key="2">
    <source>
        <dbReference type="ARBA" id="ARBA00008010"/>
    </source>
</evidence>
<comment type="caution">
    <text evidence="18">The sequence shown here is derived from an EMBL/GenBank/DDBJ whole genome shotgun (WGS) entry which is preliminary data.</text>
</comment>
<evidence type="ECO:0000256" key="16">
    <source>
        <dbReference type="RuleBase" id="RU004070"/>
    </source>
</evidence>
<reference evidence="18 19" key="1">
    <citation type="journal article" date="2018" name="Nat. Genet.">
        <title>The Rosa genome provides new insights in the design of modern roses.</title>
        <authorList>
            <person name="Bendahmane M."/>
        </authorList>
    </citation>
    <scope>NUCLEOTIDE SEQUENCE [LARGE SCALE GENOMIC DNA]</scope>
    <source>
        <strain evidence="19">cv. Old Blush</strain>
    </source>
</reference>
<comment type="similarity">
    <text evidence="2 16">Belongs to the MCM family.</text>
</comment>
<name>A0A2P6RAL2_ROSCH</name>
<protein>
    <recommendedName>
        <fullName evidence="15">Probable DNA helicase MCM8</fullName>
        <ecNumber evidence="3">3.6.4.12</ecNumber>
    </recommendedName>
    <alternativeName>
        <fullName evidence="13">Minichromosome maintenance 8</fullName>
    </alternativeName>
</protein>
<evidence type="ECO:0000256" key="11">
    <source>
        <dbReference type="ARBA" id="ARBA00023242"/>
    </source>
</evidence>
<dbReference type="Gramene" id="PRQ43458">
    <property type="protein sequence ID" value="PRQ43458"/>
    <property type="gene ID" value="RchiOBHm_Chr3g0468711"/>
</dbReference>
<dbReference type="GO" id="GO:0017116">
    <property type="term" value="F:single-stranded DNA helicase activity"/>
    <property type="evidence" value="ECO:0007669"/>
    <property type="project" value="TreeGrafter"/>
</dbReference>
<dbReference type="PRINTS" id="PR01657">
    <property type="entry name" value="MCMFAMILY"/>
</dbReference>
<dbReference type="GO" id="GO:0051321">
    <property type="term" value="P:meiotic cell cycle"/>
    <property type="evidence" value="ECO:0007669"/>
    <property type="project" value="UniProtKB-KW"/>
</dbReference>
<evidence type="ECO:0000256" key="13">
    <source>
        <dbReference type="ARBA" id="ARBA00042306"/>
    </source>
</evidence>
<dbReference type="Gene3D" id="2.20.28.10">
    <property type="match status" value="1"/>
</dbReference>
<dbReference type="PROSITE" id="PS50051">
    <property type="entry name" value="MCM_2"/>
    <property type="match status" value="1"/>
</dbReference>
<evidence type="ECO:0000256" key="8">
    <source>
        <dbReference type="ARBA" id="ARBA00022840"/>
    </source>
</evidence>
<dbReference type="Gene3D" id="3.40.50.300">
    <property type="entry name" value="P-loop containing nucleotide triphosphate hydrolases"/>
    <property type="match status" value="1"/>
</dbReference>
<dbReference type="InterPro" id="IPR033762">
    <property type="entry name" value="MCM_OB"/>
</dbReference>
<keyword evidence="8 16" id="KW-0067">ATP-binding</keyword>
<evidence type="ECO:0000256" key="6">
    <source>
        <dbReference type="ARBA" id="ARBA00022801"/>
    </source>
</evidence>
<evidence type="ECO:0000313" key="19">
    <source>
        <dbReference type="Proteomes" id="UP000238479"/>
    </source>
</evidence>
<evidence type="ECO:0000256" key="10">
    <source>
        <dbReference type="ARBA" id="ARBA00023204"/>
    </source>
</evidence>
<keyword evidence="7 18" id="KW-0347">Helicase</keyword>
<dbReference type="InterPro" id="IPR027417">
    <property type="entry name" value="P-loop_NTPase"/>
</dbReference>
<comment type="catalytic activity">
    <reaction evidence="14">
        <text>ATP + H2O = ADP + phosphate + H(+)</text>
        <dbReference type="Rhea" id="RHEA:13065"/>
        <dbReference type="ChEBI" id="CHEBI:15377"/>
        <dbReference type="ChEBI" id="CHEBI:15378"/>
        <dbReference type="ChEBI" id="CHEBI:30616"/>
        <dbReference type="ChEBI" id="CHEBI:43474"/>
        <dbReference type="ChEBI" id="CHEBI:456216"/>
        <dbReference type="EC" id="3.6.4.12"/>
    </reaction>
</comment>
<dbReference type="SUPFAM" id="SSF52540">
    <property type="entry name" value="P-loop containing nucleoside triphosphate hydrolases"/>
    <property type="match status" value="1"/>
</dbReference>
<dbReference type="PANTHER" id="PTHR11630:SF47">
    <property type="entry name" value="DNA HELICASE MCM8"/>
    <property type="match status" value="1"/>
</dbReference>
<evidence type="ECO:0000256" key="15">
    <source>
        <dbReference type="ARBA" id="ARBA00069556"/>
    </source>
</evidence>